<dbReference type="Gene3D" id="3.40.50.1000">
    <property type="entry name" value="HAD superfamily/HAD-like"/>
    <property type="match status" value="1"/>
</dbReference>
<proteinExistence type="predicted"/>
<dbReference type="PANTHER" id="PTHR46191:SF2">
    <property type="entry name" value="HALOACID DEHALOGENASE-LIKE HYDROLASE DOMAIN-CONTAINING PROTEIN 3"/>
    <property type="match status" value="1"/>
</dbReference>
<dbReference type="InterPro" id="IPR044924">
    <property type="entry name" value="HAD-SF_hydro_IA_REG-2-like_cap"/>
</dbReference>
<reference evidence="1" key="2">
    <citation type="journal article" date="2023" name="Commun. Biol.">
        <title>Intrasexual cuticular hydrocarbon dimorphism in a wasp sheds light on hydrocarbon biosynthesis genes in Hymenoptera.</title>
        <authorList>
            <person name="Moris V.C."/>
            <person name="Podsiadlowski L."/>
            <person name="Martin S."/>
            <person name="Oeyen J.P."/>
            <person name="Donath A."/>
            <person name="Petersen M."/>
            <person name="Wilbrandt J."/>
            <person name="Misof B."/>
            <person name="Liedtke D."/>
            <person name="Thamm M."/>
            <person name="Scheiner R."/>
            <person name="Schmitt T."/>
            <person name="Niehuis O."/>
        </authorList>
    </citation>
    <scope>NUCLEOTIDE SEQUENCE</scope>
    <source>
        <strain evidence="1">GBR_01_08_01A</strain>
    </source>
</reference>
<dbReference type="CDD" id="cd16415">
    <property type="entry name" value="HAD_dREG-2_like"/>
    <property type="match status" value="1"/>
</dbReference>
<sequence>MMKYVRPRLITFDVTGTLLMTRLEEHYTEIGYKHGLSIEPRELARSFESNFRRLAVEHPIFGKHTGLGWENWWRTIVHNVFKDQNEHIPRTTLDKVANALIECYGTRKGWHTYPGAIELLECLQKRGMILGVISNFDERLEPILIDLKIRPFFSFVLTSYNFGKEKPDTSIFVEALRLSNKHRRMEIAPQQAIHVGDTIDKDYLGAKNAQWNALLINHGQKCMDKTKVRKEDVFQNLQDLQRHFEVLLNETKEA</sequence>
<reference evidence="1" key="1">
    <citation type="submission" date="2021-08" db="EMBL/GenBank/DDBJ databases">
        <authorList>
            <person name="Misof B."/>
            <person name="Oliver O."/>
            <person name="Podsiadlowski L."/>
            <person name="Donath A."/>
            <person name="Peters R."/>
            <person name="Mayer C."/>
            <person name="Rust J."/>
            <person name="Gunkel S."/>
            <person name="Lesny P."/>
            <person name="Martin S."/>
            <person name="Oeyen J.P."/>
            <person name="Petersen M."/>
            <person name="Panagiotis P."/>
            <person name="Wilbrandt J."/>
            <person name="Tanja T."/>
        </authorList>
    </citation>
    <scope>NUCLEOTIDE SEQUENCE</scope>
    <source>
        <strain evidence="1">GBR_01_08_01A</strain>
        <tissue evidence="1">Thorax + abdomen</tissue>
    </source>
</reference>
<dbReference type="Proteomes" id="UP001258017">
    <property type="component" value="Unassembled WGS sequence"/>
</dbReference>
<dbReference type="InterPro" id="IPR006439">
    <property type="entry name" value="HAD-SF_hydro_IA"/>
</dbReference>
<name>A0AAD9VKV1_9HYME</name>
<dbReference type="InterPro" id="IPR051828">
    <property type="entry name" value="HAD-like_hydrolase_domain"/>
</dbReference>
<dbReference type="NCBIfam" id="TIGR01549">
    <property type="entry name" value="HAD-SF-IA-v1"/>
    <property type="match status" value="1"/>
</dbReference>
<accession>A0AAD9VKV1</accession>
<dbReference type="InterPro" id="IPR011949">
    <property type="entry name" value="HAD-SF_hydro_IA_REG-2-like"/>
</dbReference>
<dbReference type="InterPro" id="IPR036412">
    <property type="entry name" value="HAD-like_sf"/>
</dbReference>
<evidence type="ECO:0000313" key="2">
    <source>
        <dbReference type="Proteomes" id="UP001258017"/>
    </source>
</evidence>
<keyword evidence="2" id="KW-1185">Reference proteome</keyword>
<evidence type="ECO:0008006" key="3">
    <source>
        <dbReference type="Google" id="ProtNLM"/>
    </source>
</evidence>
<gene>
    <name evidence="1" type="ORF">KPH14_003600</name>
</gene>
<dbReference type="NCBIfam" id="TIGR02252">
    <property type="entry name" value="DREG-2"/>
    <property type="match status" value="1"/>
</dbReference>
<dbReference type="EMBL" id="JAIFRP010004357">
    <property type="protein sequence ID" value="KAK2577505.1"/>
    <property type="molecule type" value="Genomic_DNA"/>
</dbReference>
<organism evidence="1 2">
    <name type="scientific">Odynerus spinipes</name>
    <dbReference type="NCBI Taxonomy" id="1348599"/>
    <lineage>
        <taxon>Eukaryota</taxon>
        <taxon>Metazoa</taxon>
        <taxon>Ecdysozoa</taxon>
        <taxon>Arthropoda</taxon>
        <taxon>Hexapoda</taxon>
        <taxon>Insecta</taxon>
        <taxon>Pterygota</taxon>
        <taxon>Neoptera</taxon>
        <taxon>Endopterygota</taxon>
        <taxon>Hymenoptera</taxon>
        <taxon>Apocrita</taxon>
        <taxon>Aculeata</taxon>
        <taxon>Vespoidea</taxon>
        <taxon>Vespidae</taxon>
        <taxon>Eumeninae</taxon>
        <taxon>Odynerus</taxon>
    </lineage>
</organism>
<dbReference type="InterPro" id="IPR023214">
    <property type="entry name" value="HAD_sf"/>
</dbReference>
<protein>
    <recommendedName>
        <fullName evidence="3">Rhythmically expressed gene 2 protein</fullName>
    </recommendedName>
</protein>
<dbReference type="SUPFAM" id="SSF56784">
    <property type="entry name" value="HAD-like"/>
    <property type="match status" value="1"/>
</dbReference>
<dbReference type="AlphaFoldDB" id="A0AAD9VKV1"/>
<dbReference type="Pfam" id="PF00702">
    <property type="entry name" value="Hydrolase"/>
    <property type="match status" value="1"/>
</dbReference>
<dbReference type="SFLD" id="SFLDS00003">
    <property type="entry name" value="Haloacid_Dehalogenase"/>
    <property type="match status" value="1"/>
</dbReference>
<dbReference type="Gene3D" id="1.10.150.720">
    <property type="entry name" value="Haloacid dehalogenase-like hydrolase"/>
    <property type="match status" value="1"/>
</dbReference>
<dbReference type="SFLD" id="SFLDG01129">
    <property type="entry name" value="C1.5:_HAD__Beta-PGM__Phosphata"/>
    <property type="match status" value="1"/>
</dbReference>
<dbReference type="PANTHER" id="PTHR46191">
    <property type="match status" value="1"/>
</dbReference>
<comment type="caution">
    <text evidence="1">The sequence shown here is derived from an EMBL/GenBank/DDBJ whole genome shotgun (WGS) entry which is preliminary data.</text>
</comment>
<dbReference type="GO" id="GO:0005634">
    <property type="term" value="C:nucleus"/>
    <property type="evidence" value="ECO:0007669"/>
    <property type="project" value="TreeGrafter"/>
</dbReference>
<evidence type="ECO:0000313" key="1">
    <source>
        <dbReference type="EMBL" id="KAK2577505.1"/>
    </source>
</evidence>